<proteinExistence type="predicted"/>
<keyword evidence="3" id="KW-1185">Reference proteome</keyword>
<dbReference type="Proteomes" id="UP001054945">
    <property type="component" value="Unassembled WGS sequence"/>
</dbReference>
<dbReference type="AlphaFoldDB" id="A0AAV4MMU3"/>
<reference evidence="2 3" key="1">
    <citation type="submission" date="2021-06" db="EMBL/GenBank/DDBJ databases">
        <title>Caerostris extrusa draft genome.</title>
        <authorList>
            <person name="Kono N."/>
            <person name="Arakawa K."/>
        </authorList>
    </citation>
    <scope>NUCLEOTIDE SEQUENCE [LARGE SCALE GENOMIC DNA]</scope>
</reference>
<evidence type="ECO:0000256" key="1">
    <source>
        <dbReference type="SAM" id="MobiDB-lite"/>
    </source>
</evidence>
<evidence type="ECO:0000313" key="3">
    <source>
        <dbReference type="Proteomes" id="UP001054945"/>
    </source>
</evidence>
<organism evidence="2 3">
    <name type="scientific">Caerostris extrusa</name>
    <name type="common">Bark spider</name>
    <name type="synonym">Caerostris bankana</name>
    <dbReference type="NCBI Taxonomy" id="172846"/>
    <lineage>
        <taxon>Eukaryota</taxon>
        <taxon>Metazoa</taxon>
        <taxon>Ecdysozoa</taxon>
        <taxon>Arthropoda</taxon>
        <taxon>Chelicerata</taxon>
        <taxon>Arachnida</taxon>
        <taxon>Araneae</taxon>
        <taxon>Araneomorphae</taxon>
        <taxon>Entelegynae</taxon>
        <taxon>Araneoidea</taxon>
        <taxon>Araneidae</taxon>
        <taxon>Caerostris</taxon>
    </lineage>
</organism>
<evidence type="ECO:0000313" key="2">
    <source>
        <dbReference type="EMBL" id="GIX73592.1"/>
    </source>
</evidence>
<dbReference type="EMBL" id="BPLR01019968">
    <property type="protein sequence ID" value="GIX73592.1"/>
    <property type="molecule type" value="Genomic_DNA"/>
</dbReference>
<accession>A0AAV4MMU3</accession>
<feature type="region of interest" description="Disordered" evidence="1">
    <location>
        <begin position="38"/>
        <end position="98"/>
    </location>
</feature>
<gene>
    <name evidence="2" type="ORF">CEXT_138891</name>
</gene>
<protein>
    <submittedName>
        <fullName evidence="2">Uncharacterized protein</fullName>
    </submittedName>
</protein>
<name>A0AAV4MMU3_CAEEX</name>
<sequence>MMLRNSSFIDHLILDLGPPSPRMNGPRVFQFQNPQFMEPRMRFPSPGPPLNDMRMPGPHFHDNRPPLIPFHSHRERSPFNPLMFEPNHPPFRMQGSGFPPMRRGHVSKSISCTSISIKSDASNETI</sequence>
<comment type="caution">
    <text evidence="2">The sequence shown here is derived from an EMBL/GenBank/DDBJ whole genome shotgun (WGS) entry which is preliminary data.</text>
</comment>